<evidence type="ECO:0000313" key="5">
    <source>
        <dbReference type="EMBL" id="WNQ11139.1"/>
    </source>
</evidence>
<dbReference type="InterPro" id="IPR000182">
    <property type="entry name" value="GNAT_dom"/>
</dbReference>
<dbReference type="InterPro" id="IPR050680">
    <property type="entry name" value="YpeA/RimI_acetyltransf"/>
</dbReference>
<feature type="region of interest" description="Disordered" evidence="3">
    <location>
        <begin position="143"/>
        <end position="180"/>
    </location>
</feature>
<dbReference type="RefSeq" id="WP_315604915.1">
    <property type="nucleotide sequence ID" value="NZ_CP130318.1"/>
</dbReference>
<dbReference type="PROSITE" id="PS51186">
    <property type="entry name" value="GNAT"/>
    <property type="match status" value="1"/>
</dbReference>
<reference evidence="5 6" key="1">
    <citation type="submission" date="2022-02" db="EMBL/GenBank/DDBJ databases">
        <title>Paenibacillus sp. MBLB1776 Whole Genome Shotgun Sequencing.</title>
        <authorList>
            <person name="Hwang C.Y."/>
            <person name="Cho E.-S."/>
            <person name="Seo M.-J."/>
        </authorList>
    </citation>
    <scope>NUCLEOTIDE SEQUENCE [LARGE SCALE GENOMIC DNA]</scope>
    <source>
        <strain evidence="5 6">MBLB1776</strain>
    </source>
</reference>
<dbReference type="SUPFAM" id="SSF55729">
    <property type="entry name" value="Acyl-CoA N-acyltransferases (Nat)"/>
    <property type="match status" value="1"/>
</dbReference>
<organism evidence="5 6">
    <name type="scientific">Paenibacillus aurantius</name>
    <dbReference type="NCBI Taxonomy" id="2918900"/>
    <lineage>
        <taxon>Bacteria</taxon>
        <taxon>Bacillati</taxon>
        <taxon>Bacillota</taxon>
        <taxon>Bacilli</taxon>
        <taxon>Bacillales</taxon>
        <taxon>Paenibacillaceae</taxon>
        <taxon>Paenibacillus</taxon>
    </lineage>
</organism>
<name>A0AA96LBY3_9BACL</name>
<evidence type="ECO:0000256" key="2">
    <source>
        <dbReference type="ARBA" id="ARBA00023315"/>
    </source>
</evidence>
<proteinExistence type="predicted"/>
<evidence type="ECO:0000259" key="4">
    <source>
        <dbReference type="PROSITE" id="PS51186"/>
    </source>
</evidence>
<dbReference type="PANTHER" id="PTHR43420:SF31">
    <property type="entry name" value="ACETYLTRANSFERASE"/>
    <property type="match status" value="1"/>
</dbReference>
<dbReference type="KEGG" id="paun:MJA45_26660"/>
<dbReference type="AlphaFoldDB" id="A0AA96LBY3"/>
<dbReference type="Gene3D" id="3.40.630.30">
    <property type="match status" value="1"/>
</dbReference>
<gene>
    <name evidence="5" type="ORF">MJA45_26660</name>
</gene>
<keyword evidence="6" id="KW-1185">Reference proteome</keyword>
<dbReference type="InterPro" id="IPR016181">
    <property type="entry name" value="Acyl_CoA_acyltransferase"/>
</dbReference>
<evidence type="ECO:0000256" key="3">
    <source>
        <dbReference type="SAM" id="MobiDB-lite"/>
    </source>
</evidence>
<evidence type="ECO:0000256" key="1">
    <source>
        <dbReference type="ARBA" id="ARBA00022679"/>
    </source>
</evidence>
<dbReference type="EMBL" id="CP130318">
    <property type="protein sequence ID" value="WNQ11139.1"/>
    <property type="molecule type" value="Genomic_DNA"/>
</dbReference>
<accession>A0AA96LBY3</accession>
<protein>
    <submittedName>
        <fullName evidence="5">GNAT family N-acetyltransferase</fullName>
        <ecNumber evidence="5">2.3.1.-</ecNumber>
    </submittedName>
</protein>
<sequence length="360" mass="39857">MKGRKLIKGYMDKKDNRTALNKLAGRVFGLSFEEWYQAGGWDGRYVPYSYLEGNRLAANVSVSRLELVMNGKRHKAVQIGTVMTAPECRGQGLAAALMREVLADYETECDVFYLFANRNVLEFYPRFGFRPMEQRQFRLPADRTAASRDYASGPSGAGEGSGLPAGSPGSADRLDGEPPGGMKTECGACLISSRAAARSPAEPTSGTSPRSAAPAFSRVRKLDLRSPADWTLLRAFARERVPNSERFDTSGTSGLLMFYGLLVLTDHFYFLEDLDVIVVYEQREGVTHLYDIVARAPYDTEEVLACIPGAGMDIVFHFTPNLEPGRLIAEPFHGTEVLFVRTRQGVEWPESFKHPMTSQA</sequence>
<keyword evidence="1 5" id="KW-0808">Transferase</keyword>
<dbReference type="GO" id="GO:0016747">
    <property type="term" value="F:acyltransferase activity, transferring groups other than amino-acyl groups"/>
    <property type="evidence" value="ECO:0007669"/>
    <property type="project" value="InterPro"/>
</dbReference>
<dbReference type="CDD" id="cd04301">
    <property type="entry name" value="NAT_SF"/>
    <property type="match status" value="1"/>
</dbReference>
<keyword evidence="2 5" id="KW-0012">Acyltransferase</keyword>
<dbReference type="Pfam" id="PF13527">
    <property type="entry name" value="Acetyltransf_9"/>
    <property type="match status" value="1"/>
</dbReference>
<dbReference type="Proteomes" id="UP001305702">
    <property type="component" value="Chromosome"/>
</dbReference>
<dbReference type="PANTHER" id="PTHR43420">
    <property type="entry name" value="ACETYLTRANSFERASE"/>
    <property type="match status" value="1"/>
</dbReference>
<feature type="domain" description="N-acetyltransferase" evidence="4">
    <location>
        <begin position="1"/>
        <end position="149"/>
    </location>
</feature>
<evidence type="ECO:0000313" key="6">
    <source>
        <dbReference type="Proteomes" id="UP001305702"/>
    </source>
</evidence>
<dbReference type="EC" id="2.3.1.-" evidence="5"/>